<name>C1MT37_MICPC</name>
<dbReference type="RefSeq" id="XP_003058792.1">
    <property type="nucleotide sequence ID" value="XM_003058746.1"/>
</dbReference>
<dbReference type="SMART" id="SM00209">
    <property type="entry name" value="TSP1"/>
    <property type="match status" value="2"/>
</dbReference>
<accession>C1MT37</accession>
<dbReference type="InterPro" id="IPR003609">
    <property type="entry name" value="Pan_app"/>
</dbReference>
<evidence type="ECO:0000259" key="3">
    <source>
        <dbReference type="PROSITE" id="PS50948"/>
    </source>
</evidence>
<keyword evidence="5" id="KW-1185">Reference proteome</keyword>
<dbReference type="KEGG" id="mpp:MICPUCDRAFT_47261"/>
<dbReference type="Proteomes" id="UP000001876">
    <property type="component" value="Unassembled WGS sequence"/>
</dbReference>
<dbReference type="PROSITE" id="PS50092">
    <property type="entry name" value="TSP1"/>
    <property type="match status" value="2"/>
</dbReference>
<dbReference type="InterPro" id="IPR036383">
    <property type="entry name" value="TSP1_rpt_sf"/>
</dbReference>
<keyword evidence="2" id="KW-0472">Membrane</keyword>
<dbReference type="Gene3D" id="2.20.100.10">
    <property type="entry name" value="Thrombospondin type-1 (TSP1) repeat"/>
    <property type="match status" value="2"/>
</dbReference>
<dbReference type="SUPFAM" id="SSF82895">
    <property type="entry name" value="TSP-1 type 1 repeat"/>
    <property type="match status" value="2"/>
</dbReference>
<protein>
    <submittedName>
        <fullName evidence="4">Predicted protein</fullName>
    </submittedName>
</protein>
<feature type="region of interest" description="Disordered" evidence="1">
    <location>
        <begin position="3920"/>
        <end position="3986"/>
    </location>
</feature>
<dbReference type="GeneID" id="9683775"/>
<feature type="compositionally biased region" description="Low complexity" evidence="1">
    <location>
        <begin position="3935"/>
        <end position="3946"/>
    </location>
</feature>
<dbReference type="InterPro" id="IPR000884">
    <property type="entry name" value="TSP1_rpt"/>
</dbReference>
<dbReference type="Pfam" id="PF19030">
    <property type="entry name" value="TSP1_ADAMTS"/>
    <property type="match status" value="2"/>
</dbReference>
<evidence type="ECO:0000313" key="4">
    <source>
        <dbReference type="EMBL" id="EEH57247.1"/>
    </source>
</evidence>
<sequence length="3986" mass="432780">MIGDAALAAGSKSRRVGEKIPLLGGAAGISNTADSRPARSTIARALFALATIGAVVAVIVHGNPRIGFGGVSLLGDVADAGSAPAPPWLGGAADREDPARRAARASTFGADVADALDRASSPAVVATVTSAPTLPGPSSRFSDPHSHALRVLDANGESAWLGRRDHSVDLASADHPRHRDAGHALAPRLGDADNAAAAADPFAEYFEESSRAPVGGSSAKLGRRFTDVDRCVAACDEMGHGCAGFTLTARYLSHGDSCEDCGGKSGAELEDCQKCANANGEPFYNKQYPRYCTLVGRGYGLEAAAESDFYRKKTKPEDVHFEIATGVAVPRPDAFAWKAFEGTDVEEAKKFCARDSRCAGFYTCAEEASCGADLDEYHAAAHADAFAKNGLFSQNQDEVSIILLVETTSVSAMVEAKNVVTYTRGMKTCGGTANGLPCRFPFTTDPLFVKKQIEFYEPTIHGSDRPWCETTSGLKGYVDCEGQDPIGARFVAGEWSACPVTCGGGLQTKSLECRSSQGEKLPLQACGAPPETSRVCNAHSCNPGCEAHYAYDEADDVSEIRGDVNKNSGRLRKPICGAYYEDLRSQHRSKTTQRAACEEYGCCWSPSSEVGNQCYKSATQPVNPPGCKFGFEDLFAGGGNATSEVSQCDDRCCRGDATHGKCAYALGYANPSAPNPCGKYESEDFSRLDWFRFGPDKMANCKSMIETSRAESALECKAKCRLNGRCNTINFQKQQQVCDLMFCNNKEAFNTLSTVTGFDSYRWSAATNYRWIVGEWGDCREGALNPDGTVASDPALTPVAVAEENESDVDGGITVSTTEHTVEGNPDRPEMVVKLPTASLVETGFRGDVYPDDDERRHGACRHRCLPDAITTPLADVVPVHADLMGTHLNGHDSTEFAVLEDHSTRGHSPYVKYITGGTFDDARTCNFVTFMIRPKGGVHVYENGGWINAYKELDLVVNEAGMVSLMRSGDGYDDLTCDAAGLKAVYRKNRMFGAVAVAMTPSDGLTAASLAMGIRSLTFAKPKTAPALGNQDDVGFVPWREASTDNFLRHNECSLMKTREVTCVDQNDDPTDDNHCATLFKGKPPFAQRCFGACGITNRSCEELNWELTGMCHGPCRGAAADYKTCGSGAIGGKQPNGCWDDEKITIEEAEEHCEAAGTRLCTLEESAKGIMNAAKNWNGNAPVQCKGYYHWTSTRCDDGKGFFVSSASYGHGVSDNRCVSPNATFVPACCANYKILPIFEERFTHAWRDKMELKLGDFNYCNNERGYCQVGEGHTTVQYSGCVQGSMTAENAGPKYGFMPGIGVCIPQYNRHQISFSPRSIFKGVPTDIVFNEAGNMKLPEKAIVRVVGGLNPGCLGVEDGTAQILAETSLGRAGGHRVWRGEVRHNERDYAFHHRYDKEQLNDTQPYMKWDDLVLDSFLAMDDAPFENVFNHMCMCDSSEDCTVARNWHDLGRFVVDPEYFKFKQPNYITEATANTGRYTSGKNMLAVGGDLFEAYTTEDLKKDYPDFDTWTWGNQPHFQYKDAVIAQYAILNEWCASRCRQNPNCMGFEYSFQWGGAEDWCRLRNWEAKIIKTGGYRHNNRHNFQARKDMLMSDYYWFPTLNYTNAATLKWMNPNRRGPNGDHNDGPIGLTPDTNPEFTDIPPMAELSLESVRDVMHRKSDYINGNGGFKVHSGDGRILANTLWNDWRGNTHPQHADRGRHLSSGFNAVRWTDPWRPPVPVDASDASAGSFFEGGVYMQHPRRTCGGNSNGAPCSGQWSQDREDADLVNPPCHKVDAHDRPICYTKKNSFEFWGHCDCEEKAETDWTRPFARHETFHNAASRGGDVVLLTDAVPGPVTHLHCFSDNYGRHDDVCDFGINTTMCLHSETYGEYVPLARGPATDVEVRCPPGEVLTGFALFGKDGKMDWSREDNEDAGIQPRCGTPSGWKLVDNATSVTDTLVCDRASGENCHDGGGALYNNAWTACPAGHVAVGFSTGYQKKEIARKPKNALMCQPYVTVDAHPEAFARSCKKMDCDASSPPAEDPAATTEEACVDACAAKPLSQCAAAEFTPEGKCLIHAKACVESVAAPFGVAKRANAPKPYETIGARAVFTPVEFEHPVTRGELETYKVSNVPSSYFERDGAFAYFGTPWSVCDKSCGVGVQTRTVYCASMRNASVSAAVDEKNCELEEKIPDTQHCNKRHCEKQCAQDVGRRECARFKQNPLRNSFSPMIRQGACEAAGCCFLADPSPDPGTPPEPECYEQVELDSPEWIVSPFGECAAECSPTLGGNDFKHLTQRRKSYCSYVNGSAADRNECVERPVLHQNCNNHDACDHNYEQKKTACGPHGKLERLYRTKDTSKYDLVCNCYDGWTNNADRTCIHNQGCFYPCDVRKTCAEGEWVTGEWSACTAKTSMSGSVTARTRDVSCGCYDTCDEATKPATSEMCDAPVSAVQTASSTGDVLPESFEASSLAHFEQDFVVYDFRKIGAVDKTQTASVVSCVSMCAGKPRCPGVVYSGVASGGNCGIISIQAFITTKMTRSESSHLILRREIIGTSNPQPELAKLVAESDGEWTSKLAEEVVSTNEVLTKRKTPLALTDPIWSWINSVNRKSVAADAENELTKTVPLRKSMYSLSFPTHPNVIKHARYLKNFLQARSHDVDALGDLILGTAYKHRDLDWIVNSTDANIDAAHSTETFRDRCTFSGFLRTHHGKKYMPSPDTREASPAPAHAIDYLLNKKRAHGKDLASPISDAPWPIVVGLNTPQFPAGECDWAWSRLQGKPELSKDSWTNSSGLVTKWPHYGLGYTKNKVICKASNWHHNSLPRVAEDGGLCGRLAYMHIGTSSCMGTPSQMVGQPQHAAAITYESKSDGKRWTMGKFSWIFPAYWTTSSNGVPTDNLGGSNKLKDGSVDYMAAIPNGVNVGLDSYVDVRLAMLLFRTVYSNEGSRSLQKVASLLLSALKKNPHNIEAWELLITHFKLRTIRDAGMMREAYDVFKPYAKEYEKTYEYFLGAIAATYDCKSANSTTMQWLEAQIEEMAPNCGDAGKHLSLMNSVRECYVQKHGTGVEMVKHLFEPTLLKLAWGDCDDAQLVKRTNLNVNPGPVAARGMVAAMALLFGQGEKGENGALDAIGIAGDDYKAVFDYLVELEKKWPLGKISAKIPTDCSYGDGLGASMLAGSTLAIWKTSGKMLMHPQYKPLAQVLMRYAMMTGQWNTVASALAVEAQDKLRHPGPLRAAGRLTGSSKDYQQFITCTGYVDTSDVAALGDAADHDRDRDHHRSPVFTKHGVDLTYAPALALHAAKLGVTREDARDAKLGEASVCAFTNAKTTCENVGQPCTAVAAFYDGARTCREWCAKQTPSLACVASYTDNGNSCSKGSHDLGCDHRPHSSDDICECEPVGPPPTWEAAGNASETASETEKVAHALLEEVRKQIDAAYAEAGGNATTGVLPFKLGTFTFGGDHPFQRCVADAARDGLLRCPNKDRLRDGQDSIDDADGERFEIFNARGWKTDAAVDDIVYYIRSAKTGMYCSSSGASIKCDAREPGMREEFEISNVHRHRTPFGVASAGDQHVIKPKILEASSGRARVCKETSGNGFECISEHYGHRERFRFALAEASTPADAAATAAATAREAEVTAAVDAADAARATALKLATALETAAADANAKETNVAYALDASSSAEAWQAARDAELGGEGVQGEEGTLVRDVNGDRPEMYATRGVHHDTFAFNVSMFEGLCDEGCVACDDVGMTCFECDVGYALNEDLGACAKTSNFSDAAPKAETRAVEDVVIPPRFTPDDAQLYPNVTTELTEVSSDVPVAHPEGEDMSESARIDFERARNLRGCELTCEGYGYDAATCDGIEGCWFEENPASERFGECVSAVGPNLCDCASREGGCVRVDAPSAADVAGATVSEVSARAGESAYVSAFAEDASGGLNASESAAGGGSFDDVSDAPAPVAETTTEAKSSMTRLAEDAASVANAAAEADVEREEIEAQATAESRRRR</sequence>
<feature type="transmembrane region" description="Helical" evidence="2">
    <location>
        <begin position="45"/>
        <end position="62"/>
    </location>
</feature>
<reference evidence="4 5" key="1">
    <citation type="journal article" date="2009" name="Science">
        <title>Green evolution and dynamic adaptations revealed by genomes of the marine picoeukaryotes Micromonas.</title>
        <authorList>
            <person name="Worden A.Z."/>
            <person name="Lee J.H."/>
            <person name="Mock T."/>
            <person name="Rouze P."/>
            <person name="Simmons M.P."/>
            <person name="Aerts A.L."/>
            <person name="Allen A.E."/>
            <person name="Cuvelier M.L."/>
            <person name="Derelle E."/>
            <person name="Everett M.V."/>
            <person name="Foulon E."/>
            <person name="Grimwood J."/>
            <person name="Gundlach H."/>
            <person name="Henrissat B."/>
            <person name="Napoli C."/>
            <person name="McDonald S.M."/>
            <person name="Parker M.S."/>
            <person name="Rombauts S."/>
            <person name="Salamov A."/>
            <person name="Von Dassow P."/>
            <person name="Badger J.H."/>
            <person name="Coutinho P.M."/>
            <person name="Demir E."/>
            <person name="Dubchak I."/>
            <person name="Gentemann C."/>
            <person name="Eikrem W."/>
            <person name="Gready J.E."/>
            <person name="John U."/>
            <person name="Lanier W."/>
            <person name="Lindquist E.A."/>
            <person name="Lucas S."/>
            <person name="Mayer K.F."/>
            <person name="Moreau H."/>
            <person name="Not F."/>
            <person name="Otillar R."/>
            <person name="Panaud O."/>
            <person name="Pangilinan J."/>
            <person name="Paulsen I."/>
            <person name="Piegu B."/>
            <person name="Poliakov A."/>
            <person name="Robbens S."/>
            <person name="Schmutz J."/>
            <person name="Toulza E."/>
            <person name="Wyss T."/>
            <person name="Zelensky A."/>
            <person name="Zhou K."/>
            <person name="Armbrust E.V."/>
            <person name="Bhattacharya D."/>
            <person name="Goodenough U.W."/>
            <person name="Van de Peer Y."/>
            <person name="Grigoriev I.V."/>
        </authorList>
    </citation>
    <scope>NUCLEOTIDE SEQUENCE [LARGE SCALE GENOMIC DNA]</scope>
    <source>
        <strain evidence="4 5">CCMP1545</strain>
    </source>
</reference>
<feature type="domain" description="Apple" evidence="3">
    <location>
        <begin position="677"/>
        <end position="765"/>
    </location>
</feature>
<dbReference type="Gene3D" id="2.10.10.10">
    <property type="entry name" value="Fibronectin, type II, collagen-binding"/>
    <property type="match status" value="1"/>
</dbReference>
<dbReference type="PROSITE" id="PS50948">
    <property type="entry name" value="PAN"/>
    <property type="match status" value="1"/>
</dbReference>
<feature type="compositionally biased region" description="Low complexity" evidence="1">
    <location>
        <begin position="3956"/>
        <end position="3966"/>
    </location>
</feature>
<dbReference type="EMBL" id="GG663739">
    <property type="protein sequence ID" value="EEH57247.1"/>
    <property type="molecule type" value="Genomic_DNA"/>
</dbReference>
<proteinExistence type="predicted"/>
<keyword evidence="2" id="KW-1133">Transmembrane helix</keyword>
<organism evidence="5">
    <name type="scientific">Micromonas pusilla (strain CCMP1545)</name>
    <name type="common">Picoplanktonic green alga</name>
    <dbReference type="NCBI Taxonomy" id="564608"/>
    <lineage>
        <taxon>Eukaryota</taxon>
        <taxon>Viridiplantae</taxon>
        <taxon>Chlorophyta</taxon>
        <taxon>Mamiellophyceae</taxon>
        <taxon>Mamiellales</taxon>
        <taxon>Mamiellaceae</taxon>
        <taxon>Micromonas</taxon>
    </lineage>
</organism>
<dbReference type="InterPro" id="IPR036943">
    <property type="entry name" value="FN_type2_sf"/>
</dbReference>
<keyword evidence="2" id="KW-0812">Transmembrane</keyword>
<dbReference type="OrthoDB" id="5781878at2759"/>
<evidence type="ECO:0000256" key="2">
    <source>
        <dbReference type="SAM" id="Phobius"/>
    </source>
</evidence>
<evidence type="ECO:0000313" key="5">
    <source>
        <dbReference type="Proteomes" id="UP000001876"/>
    </source>
</evidence>
<evidence type="ECO:0000256" key="1">
    <source>
        <dbReference type="SAM" id="MobiDB-lite"/>
    </source>
</evidence>
<gene>
    <name evidence="4" type="ORF">MICPUCDRAFT_47261</name>
</gene>